<keyword evidence="3" id="KW-1185">Reference proteome</keyword>
<dbReference type="EMBL" id="JAHUTI010079092">
    <property type="protein sequence ID" value="MED6257349.1"/>
    <property type="molecule type" value="Genomic_DNA"/>
</dbReference>
<evidence type="ECO:0000313" key="2">
    <source>
        <dbReference type="EMBL" id="MED6257349.1"/>
    </source>
</evidence>
<proteinExistence type="predicted"/>
<evidence type="ECO:0000256" key="1">
    <source>
        <dbReference type="SAM" id="MobiDB-lite"/>
    </source>
</evidence>
<evidence type="ECO:0000313" key="3">
    <source>
        <dbReference type="Proteomes" id="UP001345963"/>
    </source>
</evidence>
<organism evidence="2 3">
    <name type="scientific">Ataeniobius toweri</name>
    <dbReference type="NCBI Taxonomy" id="208326"/>
    <lineage>
        <taxon>Eukaryota</taxon>
        <taxon>Metazoa</taxon>
        <taxon>Chordata</taxon>
        <taxon>Craniata</taxon>
        <taxon>Vertebrata</taxon>
        <taxon>Euteleostomi</taxon>
        <taxon>Actinopterygii</taxon>
        <taxon>Neopterygii</taxon>
        <taxon>Teleostei</taxon>
        <taxon>Neoteleostei</taxon>
        <taxon>Acanthomorphata</taxon>
        <taxon>Ovalentaria</taxon>
        <taxon>Atherinomorphae</taxon>
        <taxon>Cyprinodontiformes</taxon>
        <taxon>Goodeidae</taxon>
        <taxon>Ataeniobius</taxon>
    </lineage>
</organism>
<reference evidence="2 3" key="1">
    <citation type="submission" date="2021-07" db="EMBL/GenBank/DDBJ databases">
        <authorList>
            <person name="Palmer J.M."/>
        </authorList>
    </citation>
    <scope>NUCLEOTIDE SEQUENCE [LARGE SCALE GENOMIC DNA]</scope>
    <source>
        <strain evidence="2 3">AT_MEX2019</strain>
        <tissue evidence="2">Muscle</tissue>
    </source>
</reference>
<name>A0ABU7C6Y7_9TELE</name>
<feature type="region of interest" description="Disordered" evidence="1">
    <location>
        <begin position="1"/>
        <end position="25"/>
    </location>
</feature>
<comment type="caution">
    <text evidence="2">The sequence shown here is derived from an EMBL/GenBank/DDBJ whole genome shotgun (WGS) entry which is preliminary data.</text>
</comment>
<sequence>MLPPFPRIVSPSQSQEGSSKFPSDSTKAFGTTPSLVCFIFNLHPTNYLYTTVLSSLPELKWKFVLTRACQNGTFVVVSYPKGKAPLDTNRIDRHAEDNWEDFFSYGAGMARWPLTWGRRGERQQLDLVEVTVGFLTNSGSYLCTFP</sequence>
<accession>A0ABU7C6Y7</accession>
<feature type="compositionally biased region" description="Polar residues" evidence="1">
    <location>
        <begin position="10"/>
        <end position="25"/>
    </location>
</feature>
<dbReference type="Proteomes" id="UP001345963">
    <property type="component" value="Unassembled WGS sequence"/>
</dbReference>
<protein>
    <submittedName>
        <fullName evidence="2">Uncharacterized protein</fullName>
    </submittedName>
</protein>
<gene>
    <name evidence="2" type="ORF">ATANTOWER_019760</name>
</gene>